<feature type="compositionally biased region" description="Basic and acidic residues" evidence="1">
    <location>
        <begin position="238"/>
        <end position="247"/>
    </location>
</feature>
<organism evidence="3 4">
    <name type="scientific">Carboxydothermus pertinax</name>
    <dbReference type="NCBI Taxonomy" id="870242"/>
    <lineage>
        <taxon>Bacteria</taxon>
        <taxon>Bacillati</taxon>
        <taxon>Bacillota</taxon>
        <taxon>Clostridia</taxon>
        <taxon>Thermoanaerobacterales</taxon>
        <taxon>Thermoanaerobacteraceae</taxon>
        <taxon>Carboxydothermus</taxon>
    </lineage>
</organism>
<dbReference type="RefSeq" id="WP_075858788.1">
    <property type="nucleotide sequence ID" value="NZ_BDJK01000011.1"/>
</dbReference>
<feature type="transmembrane region" description="Helical" evidence="2">
    <location>
        <begin position="177"/>
        <end position="198"/>
    </location>
</feature>
<sequence length="247" mass="26695">MFSLGTILLVVLVALIFFGLMHRVLDRMKLSDREALILIGLMIVGSFIDLTLFRGRITFSLNLGGGIIPLIIAGYLIYKAGSTKEWVRALIGSVVAAIAVYFITAVLMRGNVEPAGRFEMLDPLYVAPVVAAVVGYLAGRSRRGAFIAATLGLILNDLFHLFYLFTTNTPGRVDLGGGGAFDGIVVAGILAVLLAEVFGEVRERLQRGPDTENRDSKLLEGLKNPEPELTSSLGITGEVKENEKENK</sequence>
<dbReference type="AlphaFoldDB" id="A0A1L8CTS3"/>
<dbReference type="Pfam" id="PF07758">
    <property type="entry name" value="DUF1614"/>
    <property type="match status" value="1"/>
</dbReference>
<dbReference type="EMBL" id="BDJK01000011">
    <property type="protein sequence ID" value="GAV22302.1"/>
    <property type="molecule type" value="Genomic_DNA"/>
</dbReference>
<evidence type="ECO:0000313" key="3">
    <source>
        <dbReference type="EMBL" id="GAV22302.1"/>
    </source>
</evidence>
<feature type="transmembrane region" description="Helical" evidence="2">
    <location>
        <begin position="145"/>
        <end position="165"/>
    </location>
</feature>
<comment type="caution">
    <text evidence="3">The sequence shown here is derived from an EMBL/GenBank/DDBJ whole genome shotgun (WGS) entry which is preliminary data.</text>
</comment>
<evidence type="ECO:0000256" key="2">
    <source>
        <dbReference type="SAM" id="Phobius"/>
    </source>
</evidence>
<dbReference type="Proteomes" id="UP000187485">
    <property type="component" value="Unassembled WGS sequence"/>
</dbReference>
<evidence type="ECO:0000313" key="4">
    <source>
        <dbReference type="Proteomes" id="UP000187485"/>
    </source>
</evidence>
<reference evidence="4" key="1">
    <citation type="submission" date="2016-12" db="EMBL/GenBank/DDBJ databases">
        <title>Draft Genome Sequences od Carboxydothermus pertinax and islandicus, Hydrogenogenic Carboxydotrophic Bacteria.</title>
        <authorList>
            <person name="Fukuyama Y."/>
            <person name="Ohmae K."/>
            <person name="Yoneda Y."/>
            <person name="Yoshida T."/>
            <person name="Sako Y."/>
        </authorList>
    </citation>
    <scope>NUCLEOTIDE SEQUENCE [LARGE SCALE GENOMIC DNA]</scope>
    <source>
        <strain evidence="4">Ug1</strain>
    </source>
</reference>
<keyword evidence="2" id="KW-0472">Membrane</keyword>
<gene>
    <name evidence="3" type="ORF">cpu_08120</name>
</gene>
<protein>
    <recommendedName>
        <fullName evidence="5">DUF1614 domain-containing protein</fullName>
    </recommendedName>
</protein>
<feature type="transmembrane region" description="Helical" evidence="2">
    <location>
        <begin position="36"/>
        <end position="53"/>
    </location>
</feature>
<feature type="compositionally biased region" description="Basic and acidic residues" evidence="1">
    <location>
        <begin position="208"/>
        <end position="226"/>
    </location>
</feature>
<dbReference type="STRING" id="870242.cpu_08120"/>
<dbReference type="OrthoDB" id="1679952at2"/>
<feature type="transmembrane region" description="Helical" evidence="2">
    <location>
        <begin position="6"/>
        <end position="24"/>
    </location>
</feature>
<feature type="transmembrane region" description="Helical" evidence="2">
    <location>
        <begin position="59"/>
        <end position="78"/>
    </location>
</feature>
<feature type="transmembrane region" description="Helical" evidence="2">
    <location>
        <begin position="120"/>
        <end position="138"/>
    </location>
</feature>
<evidence type="ECO:0000256" key="1">
    <source>
        <dbReference type="SAM" id="MobiDB-lite"/>
    </source>
</evidence>
<name>A0A1L8CTS3_9THEO</name>
<feature type="region of interest" description="Disordered" evidence="1">
    <location>
        <begin position="208"/>
        <end position="247"/>
    </location>
</feature>
<feature type="transmembrane region" description="Helical" evidence="2">
    <location>
        <begin position="90"/>
        <end position="108"/>
    </location>
</feature>
<evidence type="ECO:0008006" key="5">
    <source>
        <dbReference type="Google" id="ProtNLM"/>
    </source>
</evidence>
<keyword evidence="4" id="KW-1185">Reference proteome</keyword>
<proteinExistence type="predicted"/>
<keyword evidence="2" id="KW-0812">Transmembrane</keyword>
<dbReference type="InterPro" id="IPR011672">
    <property type="entry name" value="DUF1614"/>
</dbReference>
<accession>A0A1L8CTS3</accession>
<keyword evidence="2" id="KW-1133">Transmembrane helix</keyword>